<feature type="region of interest" description="Disordered" evidence="1">
    <location>
        <begin position="83"/>
        <end position="102"/>
    </location>
</feature>
<reference evidence="2 3" key="1">
    <citation type="journal article" date="2019" name="Int. J. Syst. Evol. Microbiol.">
        <title>The Global Catalogue of Microorganisms (GCM) 10K type strain sequencing project: providing services to taxonomists for standard genome sequencing and annotation.</title>
        <authorList>
            <consortium name="The Broad Institute Genomics Platform"/>
            <consortium name="The Broad Institute Genome Sequencing Center for Infectious Disease"/>
            <person name="Wu L."/>
            <person name="Ma J."/>
        </authorList>
    </citation>
    <scope>NUCLEOTIDE SEQUENCE [LARGE SCALE GENOMIC DNA]</scope>
    <source>
        <strain evidence="2 3">JCM 16001</strain>
    </source>
</reference>
<keyword evidence="3" id="KW-1185">Reference proteome</keyword>
<accession>A0ABN2FX16</accession>
<proteinExistence type="predicted"/>
<sequence length="116" mass="13441">MSCSTIPQPTAPKNRATQLVVHPSGYVLRTGPYDGFDPGPWLWRTENGYRRDTRTGRHRRYEAPDSFNRLRELAWDRFLESSEPLAQAHHPRPRPARRGPITEAVRRLAQKLRGRA</sequence>
<dbReference type="Proteomes" id="UP001499851">
    <property type="component" value="Unassembled WGS sequence"/>
</dbReference>
<evidence type="ECO:0000256" key="1">
    <source>
        <dbReference type="SAM" id="MobiDB-lite"/>
    </source>
</evidence>
<name>A0ABN2FX16_9ACTN</name>
<organism evidence="2 3">
    <name type="scientific">Glycomyces endophyticus</name>
    <dbReference type="NCBI Taxonomy" id="480996"/>
    <lineage>
        <taxon>Bacteria</taxon>
        <taxon>Bacillati</taxon>
        <taxon>Actinomycetota</taxon>
        <taxon>Actinomycetes</taxon>
        <taxon>Glycomycetales</taxon>
        <taxon>Glycomycetaceae</taxon>
        <taxon>Glycomyces</taxon>
    </lineage>
</organism>
<protein>
    <submittedName>
        <fullName evidence="2">Uncharacterized protein</fullName>
    </submittedName>
</protein>
<gene>
    <name evidence="2" type="ORF">GCM10009830_03090</name>
</gene>
<comment type="caution">
    <text evidence="2">The sequence shown here is derived from an EMBL/GenBank/DDBJ whole genome shotgun (WGS) entry which is preliminary data.</text>
</comment>
<dbReference type="EMBL" id="BAAAQF010000002">
    <property type="protein sequence ID" value="GAA1661316.1"/>
    <property type="molecule type" value="Genomic_DNA"/>
</dbReference>
<evidence type="ECO:0000313" key="2">
    <source>
        <dbReference type="EMBL" id="GAA1661316.1"/>
    </source>
</evidence>
<evidence type="ECO:0000313" key="3">
    <source>
        <dbReference type="Proteomes" id="UP001499851"/>
    </source>
</evidence>